<comment type="caution">
    <text evidence="9">The sequence shown here is derived from an EMBL/GenBank/DDBJ whole genome shotgun (WGS) entry which is preliminary data.</text>
</comment>
<accession>A0A4Q9KEF7</accession>
<reference evidence="9 10" key="1">
    <citation type="submission" date="2019-01" db="EMBL/GenBank/DDBJ databases">
        <title>Lactibacter flavus gen. nov., sp. nov., a novel bacterium of the family Propionibacteriaceae isolated from raw milk and dairy products.</title>
        <authorList>
            <person name="Huptas C."/>
            <person name="Wenning M."/>
            <person name="Breitenwieser F."/>
            <person name="Doll E."/>
            <person name="Von Neubeck M."/>
            <person name="Busse H.-J."/>
            <person name="Scherer S."/>
        </authorList>
    </citation>
    <scope>NUCLEOTIDE SEQUENCE [LARGE SCALE GENOMIC DNA]</scope>
    <source>
        <strain evidence="9 10">KCTC 33808</strain>
    </source>
</reference>
<evidence type="ECO:0000313" key="9">
    <source>
        <dbReference type="EMBL" id="TBT85850.1"/>
    </source>
</evidence>
<gene>
    <name evidence="9" type="ORF">ET989_05180</name>
</gene>
<keyword evidence="2" id="KW-0645">Protease</keyword>
<proteinExistence type="inferred from homology"/>
<evidence type="ECO:0000256" key="3">
    <source>
        <dbReference type="ARBA" id="ARBA00022801"/>
    </source>
</evidence>
<evidence type="ECO:0000256" key="5">
    <source>
        <dbReference type="PROSITE-ProRule" id="PRU01240"/>
    </source>
</evidence>
<dbReference type="SUPFAM" id="SSF52743">
    <property type="entry name" value="Subtilisin-like"/>
    <property type="match status" value="1"/>
</dbReference>
<comment type="caution">
    <text evidence="5">Lacks conserved residue(s) required for the propagation of feature annotation.</text>
</comment>
<dbReference type="OrthoDB" id="5165638at2"/>
<dbReference type="EMBL" id="SDMQ01000004">
    <property type="protein sequence ID" value="TBT85850.1"/>
    <property type="molecule type" value="Genomic_DNA"/>
</dbReference>
<evidence type="ECO:0000256" key="6">
    <source>
        <dbReference type="SAM" id="MobiDB-lite"/>
    </source>
</evidence>
<dbReference type="PROSITE" id="PS51892">
    <property type="entry name" value="SUBTILASE"/>
    <property type="match status" value="1"/>
</dbReference>
<dbReference type="Pfam" id="PF00082">
    <property type="entry name" value="Peptidase_S8"/>
    <property type="match status" value="1"/>
</dbReference>
<feature type="region of interest" description="Disordered" evidence="6">
    <location>
        <begin position="223"/>
        <end position="248"/>
    </location>
</feature>
<evidence type="ECO:0000313" key="10">
    <source>
        <dbReference type="Proteomes" id="UP000292373"/>
    </source>
</evidence>
<evidence type="ECO:0000256" key="2">
    <source>
        <dbReference type="ARBA" id="ARBA00022670"/>
    </source>
</evidence>
<feature type="region of interest" description="Disordered" evidence="6">
    <location>
        <begin position="169"/>
        <end position="191"/>
    </location>
</feature>
<dbReference type="InterPro" id="IPR036852">
    <property type="entry name" value="Peptidase_S8/S53_dom_sf"/>
</dbReference>
<feature type="chain" id="PRO_5020364823" description="Peptidase S8/S53 domain-containing protein" evidence="7">
    <location>
        <begin position="27"/>
        <end position="248"/>
    </location>
</feature>
<evidence type="ECO:0000256" key="7">
    <source>
        <dbReference type="SAM" id="SignalP"/>
    </source>
</evidence>
<dbReference type="InterPro" id="IPR050131">
    <property type="entry name" value="Peptidase_S8_subtilisin-like"/>
</dbReference>
<dbReference type="Gene3D" id="3.40.50.200">
    <property type="entry name" value="Peptidase S8/S53 domain"/>
    <property type="match status" value="1"/>
</dbReference>
<name>A0A4Q9KEF7_9ACTN</name>
<keyword evidence="7" id="KW-0732">Signal</keyword>
<sequence length="248" mass="25701">MKTSTAVALVAASALAIGGASLPAVAAPDKNIDINVALKADITPAALKALGAYGKVTGQLPQIDAVTMKARSSALPKIQALDIVAAANPDAKRIGKPVVPSELADMATGRSTYSLDQMDVRGPLPQGPRQVQQTGDGVYVAVLDTGLFSSWRYYFGEDRIATEYAKSFGGGGGSNVSEQPNEWQTDTQGHGTHVTSTIIGFDMGDVAVDGVAPKAKIIPVKVLNNTAREPPPPSPPASPTSPTSRWAR</sequence>
<dbReference type="InterPro" id="IPR000209">
    <property type="entry name" value="Peptidase_S8/S53_dom"/>
</dbReference>
<dbReference type="PANTHER" id="PTHR43806">
    <property type="entry name" value="PEPTIDASE S8"/>
    <property type="match status" value="1"/>
</dbReference>
<dbReference type="Proteomes" id="UP000292373">
    <property type="component" value="Unassembled WGS sequence"/>
</dbReference>
<keyword evidence="4" id="KW-0720">Serine protease</keyword>
<dbReference type="AlphaFoldDB" id="A0A4Q9KEF7"/>
<feature type="signal peptide" evidence="7">
    <location>
        <begin position="1"/>
        <end position="26"/>
    </location>
</feature>
<dbReference type="GO" id="GO:0004252">
    <property type="term" value="F:serine-type endopeptidase activity"/>
    <property type="evidence" value="ECO:0007669"/>
    <property type="project" value="InterPro"/>
</dbReference>
<protein>
    <recommendedName>
        <fullName evidence="8">Peptidase S8/S53 domain-containing protein</fullName>
    </recommendedName>
</protein>
<evidence type="ECO:0000256" key="1">
    <source>
        <dbReference type="ARBA" id="ARBA00011073"/>
    </source>
</evidence>
<evidence type="ECO:0000259" key="8">
    <source>
        <dbReference type="Pfam" id="PF00082"/>
    </source>
</evidence>
<feature type="compositionally biased region" description="Pro residues" evidence="6">
    <location>
        <begin position="229"/>
        <end position="239"/>
    </location>
</feature>
<dbReference type="RefSeq" id="WP_131167500.1">
    <property type="nucleotide sequence ID" value="NZ_SDMQ01000004.1"/>
</dbReference>
<dbReference type="GO" id="GO:0006508">
    <property type="term" value="P:proteolysis"/>
    <property type="evidence" value="ECO:0007669"/>
    <property type="project" value="UniProtKB-KW"/>
</dbReference>
<dbReference type="PANTHER" id="PTHR43806:SF11">
    <property type="entry name" value="CEREVISIN-RELATED"/>
    <property type="match status" value="1"/>
</dbReference>
<keyword evidence="10" id="KW-1185">Reference proteome</keyword>
<feature type="domain" description="Peptidase S8/S53" evidence="8">
    <location>
        <begin position="135"/>
        <end position="225"/>
    </location>
</feature>
<organism evidence="9 10">
    <name type="scientific">Propioniciclava sinopodophylli</name>
    <dbReference type="NCBI Taxonomy" id="1837344"/>
    <lineage>
        <taxon>Bacteria</taxon>
        <taxon>Bacillati</taxon>
        <taxon>Actinomycetota</taxon>
        <taxon>Actinomycetes</taxon>
        <taxon>Propionibacteriales</taxon>
        <taxon>Propionibacteriaceae</taxon>
        <taxon>Propioniciclava</taxon>
    </lineage>
</organism>
<evidence type="ECO:0000256" key="4">
    <source>
        <dbReference type="ARBA" id="ARBA00022825"/>
    </source>
</evidence>
<comment type="similarity">
    <text evidence="1 5">Belongs to the peptidase S8 family.</text>
</comment>
<keyword evidence="3" id="KW-0378">Hydrolase</keyword>
<feature type="compositionally biased region" description="Polar residues" evidence="6">
    <location>
        <begin position="175"/>
        <end position="191"/>
    </location>
</feature>